<dbReference type="InterPro" id="IPR007165">
    <property type="entry name" value="Phage_holin_4_2"/>
</dbReference>
<dbReference type="Pfam" id="PF04020">
    <property type="entry name" value="Phage_holin_4_2"/>
    <property type="match status" value="1"/>
</dbReference>
<keyword evidence="1" id="KW-1133">Transmembrane helix</keyword>
<keyword evidence="1" id="KW-0472">Membrane</keyword>
<evidence type="ECO:0008006" key="4">
    <source>
        <dbReference type="Google" id="ProtNLM"/>
    </source>
</evidence>
<gene>
    <name evidence="2" type="ORF">B5782_0778</name>
</gene>
<feature type="transmembrane region" description="Helical" evidence="1">
    <location>
        <begin position="63"/>
        <end position="84"/>
    </location>
</feature>
<evidence type="ECO:0000313" key="3">
    <source>
        <dbReference type="Proteomes" id="UP000192666"/>
    </source>
</evidence>
<organism evidence="2 3">
    <name type="scientific">Bifidobacterium catenulatum</name>
    <dbReference type="NCBI Taxonomy" id="1686"/>
    <lineage>
        <taxon>Bacteria</taxon>
        <taxon>Bacillati</taxon>
        <taxon>Actinomycetota</taxon>
        <taxon>Actinomycetes</taxon>
        <taxon>Bifidobacteriales</taxon>
        <taxon>Bifidobacteriaceae</taxon>
        <taxon>Bifidobacterium</taxon>
    </lineage>
</organism>
<dbReference type="EMBL" id="NAQA01000003">
    <property type="protein sequence ID" value="OQM50831.1"/>
    <property type="molecule type" value="Genomic_DNA"/>
</dbReference>
<feature type="transmembrane region" description="Helical" evidence="1">
    <location>
        <begin position="38"/>
        <end position="56"/>
    </location>
</feature>
<sequence length="127" mass="13454">MLYDVVMGHFISRWLILTVAAGVMVAFLPGMHAIGEPPVLGVAAFALFMALINASIKPIIHIIALPLSIISFGLVALVINWLFMQLASWLALSFFSVGVTIDGFVWSVLGSLVMTIVSGIVGGIIGD</sequence>
<accession>A0A1V8PQ48</accession>
<reference evidence="2 3" key="1">
    <citation type="submission" date="2017-03" db="EMBL/GenBank/DDBJ databases">
        <title>Maternal inheritance of bifidobacteria.</title>
        <authorList>
            <person name="Lugli G.A."/>
            <person name="Duranti S."/>
            <person name="Milani C."/>
            <person name="Mancabelli L."/>
        </authorList>
    </citation>
    <scope>NUCLEOTIDE SEQUENCE [LARGE SCALE GENOMIC DNA]</scope>
    <source>
        <strain evidence="2 3">1899B</strain>
    </source>
</reference>
<evidence type="ECO:0000313" key="2">
    <source>
        <dbReference type="EMBL" id="OQM50831.1"/>
    </source>
</evidence>
<dbReference type="PANTHER" id="PTHR37309">
    <property type="entry name" value="SLR0284 PROTEIN"/>
    <property type="match status" value="1"/>
</dbReference>
<feature type="transmembrane region" description="Helical" evidence="1">
    <location>
        <begin position="12"/>
        <end position="32"/>
    </location>
</feature>
<dbReference type="PANTHER" id="PTHR37309:SF1">
    <property type="entry name" value="SLR0284 PROTEIN"/>
    <property type="match status" value="1"/>
</dbReference>
<name>A0A1V8PQ48_9BIFI</name>
<comment type="caution">
    <text evidence="2">The sequence shown here is derived from an EMBL/GenBank/DDBJ whole genome shotgun (WGS) entry which is preliminary data.</text>
</comment>
<proteinExistence type="predicted"/>
<feature type="transmembrane region" description="Helical" evidence="1">
    <location>
        <begin position="104"/>
        <end position="125"/>
    </location>
</feature>
<evidence type="ECO:0000256" key="1">
    <source>
        <dbReference type="SAM" id="Phobius"/>
    </source>
</evidence>
<dbReference type="AlphaFoldDB" id="A0A1V8PQ48"/>
<keyword evidence="1" id="KW-0812">Transmembrane</keyword>
<dbReference type="Proteomes" id="UP000192666">
    <property type="component" value="Unassembled WGS sequence"/>
</dbReference>
<protein>
    <recommendedName>
        <fullName evidence="4">Phage holin family protein</fullName>
    </recommendedName>
</protein>